<evidence type="ECO:0000259" key="6">
    <source>
        <dbReference type="PROSITE" id="PS50119"/>
    </source>
</evidence>
<comment type="caution">
    <text evidence="7">The sequence shown here is derived from an EMBL/GenBank/DDBJ whole genome shotgun (WGS) entry which is preliminary data.</text>
</comment>
<organism evidence="7 8">
    <name type="scientific">Acer yangbiense</name>
    <dbReference type="NCBI Taxonomy" id="1000413"/>
    <lineage>
        <taxon>Eukaryota</taxon>
        <taxon>Viridiplantae</taxon>
        <taxon>Streptophyta</taxon>
        <taxon>Embryophyta</taxon>
        <taxon>Tracheophyta</taxon>
        <taxon>Spermatophyta</taxon>
        <taxon>Magnoliopsida</taxon>
        <taxon>eudicotyledons</taxon>
        <taxon>Gunneridae</taxon>
        <taxon>Pentapetalae</taxon>
        <taxon>rosids</taxon>
        <taxon>malvids</taxon>
        <taxon>Sapindales</taxon>
        <taxon>Sapindaceae</taxon>
        <taxon>Hippocastanoideae</taxon>
        <taxon>Acereae</taxon>
        <taxon>Acer</taxon>
    </lineage>
</organism>
<dbReference type="PANTHER" id="PTHR31717:SF60">
    <property type="entry name" value="B-BOX TYPE ZINC FINGER FAMILY PROTEIN"/>
    <property type="match status" value="1"/>
</dbReference>
<name>A0A5C7IDN3_9ROSI</name>
<dbReference type="PROSITE" id="PS50119">
    <property type="entry name" value="ZF_BBOX"/>
    <property type="match status" value="1"/>
</dbReference>
<dbReference type="CDD" id="cd19821">
    <property type="entry name" value="Bbox1_BBX-like"/>
    <property type="match status" value="1"/>
</dbReference>
<dbReference type="Pfam" id="PF00643">
    <property type="entry name" value="zf-B_box"/>
    <property type="match status" value="1"/>
</dbReference>
<gene>
    <name evidence="7" type="ORF">EZV62_008449</name>
</gene>
<dbReference type="PANTHER" id="PTHR31717">
    <property type="entry name" value="ZINC FINGER PROTEIN CONSTANS-LIKE 10"/>
    <property type="match status" value="1"/>
</dbReference>
<protein>
    <recommendedName>
        <fullName evidence="6">B box-type domain-containing protein</fullName>
    </recommendedName>
</protein>
<feature type="compositionally biased region" description="Acidic residues" evidence="5">
    <location>
        <begin position="116"/>
        <end position="154"/>
    </location>
</feature>
<dbReference type="InterPro" id="IPR000315">
    <property type="entry name" value="Znf_B-box"/>
</dbReference>
<keyword evidence="8" id="KW-1185">Reference proteome</keyword>
<dbReference type="InterPro" id="IPR049808">
    <property type="entry name" value="CONSTANS-like_Bbox1"/>
</dbReference>
<evidence type="ECO:0000313" key="8">
    <source>
        <dbReference type="Proteomes" id="UP000323000"/>
    </source>
</evidence>
<dbReference type="EMBL" id="VAHF01000003">
    <property type="protein sequence ID" value="TXG67174.1"/>
    <property type="molecule type" value="Genomic_DNA"/>
</dbReference>
<keyword evidence="2 4" id="KW-0863">Zinc-finger</keyword>
<evidence type="ECO:0000256" key="1">
    <source>
        <dbReference type="ARBA" id="ARBA00022723"/>
    </source>
</evidence>
<dbReference type="Proteomes" id="UP000323000">
    <property type="component" value="Chromosome 3"/>
</dbReference>
<dbReference type="SMART" id="SM00336">
    <property type="entry name" value="BBOX"/>
    <property type="match status" value="1"/>
</dbReference>
<feature type="compositionally biased region" description="Basic and acidic residues" evidence="5">
    <location>
        <begin position="101"/>
        <end position="115"/>
    </location>
</feature>
<dbReference type="GO" id="GO:0008270">
    <property type="term" value="F:zinc ion binding"/>
    <property type="evidence" value="ECO:0007669"/>
    <property type="project" value="UniProtKB-KW"/>
</dbReference>
<evidence type="ECO:0000313" key="7">
    <source>
        <dbReference type="EMBL" id="TXG67174.1"/>
    </source>
</evidence>
<keyword evidence="3" id="KW-0862">Zinc</keyword>
<dbReference type="AlphaFoldDB" id="A0A5C7IDN3"/>
<dbReference type="OrthoDB" id="153872at2759"/>
<keyword evidence="1" id="KW-0479">Metal-binding</keyword>
<reference evidence="8" key="1">
    <citation type="journal article" date="2019" name="Gigascience">
        <title>De novo genome assembly of the endangered Acer yangbiense, a plant species with extremely small populations endemic to Yunnan Province, China.</title>
        <authorList>
            <person name="Yang J."/>
            <person name="Wariss H.M."/>
            <person name="Tao L."/>
            <person name="Zhang R."/>
            <person name="Yun Q."/>
            <person name="Hollingsworth P."/>
            <person name="Dao Z."/>
            <person name="Luo G."/>
            <person name="Guo H."/>
            <person name="Ma Y."/>
            <person name="Sun W."/>
        </authorList>
    </citation>
    <scope>NUCLEOTIDE SEQUENCE [LARGE SCALE GENOMIC DNA]</scope>
    <source>
        <strain evidence="8">cv. Malutang</strain>
    </source>
</reference>
<evidence type="ECO:0000256" key="4">
    <source>
        <dbReference type="PROSITE-ProRule" id="PRU00024"/>
    </source>
</evidence>
<proteinExistence type="predicted"/>
<evidence type="ECO:0000256" key="2">
    <source>
        <dbReference type="ARBA" id="ARBA00022771"/>
    </source>
</evidence>
<sequence length="290" mass="32337">MLIFRFFCARRKMKKCELCHRTARMYCESDQASLCWDCDEKVHCANFLVAKHSRSLLCHVCQSVTPWKASGAKFGPTVSVCEACVASAQCKARDGGVVRRENQSERIDVGGRDLNEDLDDYDDNDGDDYDDDEDEVDEDDDDDDEEEEEEEDENQVVPWSGESQSPPPVSCSSSNSSGSEEEVSLKRRRDFSDLYSDEDEIGCSSHIGSRVTTNEEENTSMSSYKPLKQPRITTTASEPVDDGQTDSRSTAIINSLNRLQKQMITNDDGGGDQASATVLAICRLSKDDSR</sequence>
<accession>A0A5C7IDN3</accession>
<evidence type="ECO:0000256" key="3">
    <source>
        <dbReference type="ARBA" id="ARBA00022833"/>
    </source>
</evidence>
<feature type="region of interest" description="Disordered" evidence="5">
    <location>
        <begin position="101"/>
        <end position="247"/>
    </location>
</feature>
<feature type="domain" description="B box-type" evidence="6">
    <location>
        <begin position="11"/>
        <end position="57"/>
    </location>
</feature>
<evidence type="ECO:0000256" key="5">
    <source>
        <dbReference type="SAM" id="MobiDB-lite"/>
    </source>
</evidence>